<evidence type="ECO:0000313" key="3">
    <source>
        <dbReference type="Proteomes" id="UP000189674"/>
    </source>
</evidence>
<dbReference type="STRING" id="1936003.STSP2_00197"/>
<gene>
    <name evidence="2" type="ORF">STSP2_00197</name>
</gene>
<proteinExistence type="predicted"/>
<keyword evidence="3" id="KW-1185">Reference proteome</keyword>
<sequence length="67" mass="7764">MTIMDVLFFVVRVFALVVIIRVICSNNIKALDGERQRAVILLSWAGIFTLSIQFVYDFFRLLNNLLN</sequence>
<feature type="transmembrane region" description="Helical" evidence="1">
    <location>
        <begin position="36"/>
        <end position="56"/>
    </location>
</feature>
<organism evidence="2 3">
    <name type="scientific">Anaerohalosphaera lusitana</name>
    <dbReference type="NCBI Taxonomy" id="1936003"/>
    <lineage>
        <taxon>Bacteria</taxon>
        <taxon>Pseudomonadati</taxon>
        <taxon>Planctomycetota</taxon>
        <taxon>Phycisphaerae</taxon>
        <taxon>Sedimentisphaerales</taxon>
        <taxon>Anaerohalosphaeraceae</taxon>
        <taxon>Anaerohalosphaera</taxon>
    </lineage>
</organism>
<name>A0A1U9NH12_9BACT</name>
<dbReference type="KEGG" id="alus:STSP2_00197"/>
<accession>A0A1U9NH12</accession>
<keyword evidence="1" id="KW-1133">Transmembrane helix</keyword>
<keyword evidence="1" id="KW-0472">Membrane</keyword>
<evidence type="ECO:0000256" key="1">
    <source>
        <dbReference type="SAM" id="Phobius"/>
    </source>
</evidence>
<evidence type="ECO:0000313" key="2">
    <source>
        <dbReference type="EMBL" id="AQT67057.1"/>
    </source>
</evidence>
<dbReference type="EMBL" id="CP019791">
    <property type="protein sequence ID" value="AQT67057.1"/>
    <property type="molecule type" value="Genomic_DNA"/>
</dbReference>
<protein>
    <submittedName>
        <fullName evidence="2">Uncharacterized protein</fullName>
    </submittedName>
</protein>
<dbReference type="AlphaFoldDB" id="A0A1U9NH12"/>
<dbReference type="Proteomes" id="UP000189674">
    <property type="component" value="Chromosome"/>
</dbReference>
<reference evidence="3" key="1">
    <citation type="submission" date="2017-02" db="EMBL/GenBank/DDBJ databases">
        <title>Comparative genomics and description of representatives of a novel lineage of planctomycetes thriving in anoxic sediments.</title>
        <authorList>
            <person name="Spring S."/>
            <person name="Bunk B."/>
            <person name="Sproer C."/>
        </authorList>
    </citation>
    <scope>NUCLEOTIDE SEQUENCE [LARGE SCALE GENOMIC DNA]</scope>
    <source>
        <strain evidence="3">ST-NAGAB-D1</strain>
    </source>
</reference>
<keyword evidence="1" id="KW-0812">Transmembrane</keyword>
<feature type="transmembrane region" description="Helical" evidence="1">
    <location>
        <begin position="6"/>
        <end position="24"/>
    </location>
</feature>